<comment type="caution">
    <text evidence="1">The sequence shown here is derived from an EMBL/GenBank/DDBJ whole genome shotgun (WGS) entry which is preliminary data.</text>
</comment>
<organism evidence="1 2">
    <name type="scientific">Aneurinibacillus aneurinilyticus ATCC 12856</name>
    <dbReference type="NCBI Taxonomy" id="649747"/>
    <lineage>
        <taxon>Bacteria</taxon>
        <taxon>Bacillati</taxon>
        <taxon>Bacillota</taxon>
        <taxon>Bacilli</taxon>
        <taxon>Bacillales</taxon>
        <taxon>Paenibacillaceae</taxon>
        <taxon>Aneurinibacillus group</taxon>
        <taxon>Aneurinibacillus</taxon>
    </lineage>
</organism>
<evidence type="ECO:0000313" key="2">
    <source>
        <dbReference type="Proteomes" id="UP000016511"/>
    </source>
</evidence>
<gene>
    <name evidence="1" type="ORF">HMPREF0083_05085</name>
</gene>
<dbReference type="AlphaFoldDB" id="U1WX78"/>
<keyword evidence="2" id="KW-1185">Reference proteome</keyword>
<name>U1WX78_ANEAE</name>
<accession>U1WX78</accession>
<evidence type="ECO:0000313" key="1">
    <source>
        <dbReference type="EMBL" id="ERI06843.1"/>
    </source>
</evidence>
<protein>
    <submittedName>
        <fullName evidence="1">Uncharacterized protein</fullName>
    </submittedName>
</protein>
<sequence length="45" mass="5170">MVTWFKGNLNQNEELRKRKIWLLSVKGGKDSSILFQAGSNEVFLS</sequence>
<dbReference type="HOGENOM" id="CLU_3195467_0_0_9"/>
<reference evidence="1 2" key="1">
    <citation type="submission" date="2013-08" db="EMBL/GenBank/DDBJ databases">
        <authorList>
            <person name="Weinstock G."/>
            <person name="Sodergren E."/>
            <person name="Wylie T."/>
            <person name="Fulton L."/>
            <person name="Fulton R."/>
            <person name="Fronick C."/>
            <person name="O'Laughlin M."/>
            <person name="Godfrey J."/>
            <person name="Miner T."/>
            <person name="Herter B."/>
            <person name="Appelbaum E."/>
            <person name="Cordes M."/>
            <person name="Lek S."/>
            <person name="Wollam A."/>
            <person name="Pepin K.H."/>
            <person name="Palsikar V.B."/>
            <person name="Mitreva M."/>
            <person name="Wilson R.K."/>
        </authorList>
    </citation>
    <scope>NUCLEOTIDE SEQUENCE [LARGE SCALE GENOMIC DNA]</scope>
    <source>
        <strain evidence="1 2">ATCC 12856</strain>
    </source>
</reference>
<proteinExistence type="predicted"/>
<dbReference type="EMBL" id="AWSJ01000310">
    <property type="protein sequence ID" value="ERI06843.1"/>
    <property type="molecule type" value="Genomic_DNA"/>
</dbReference>
<dbReference type="Proteomes" id="UP000016511">
    <property type="component" value="Unassembled WGS sequence"/>
</dbReference>